<organism evidence="3 4">
    <name type="scientific">Candidatus Symbiobacter mobilis CR</name>
    <dbReference type="NCBI Taxonomy" id="946483"/>
    <lineage>
        <taxon>Bacteria</taxon>
        <taxon>Pseudomonadati</taxon>
        <taxon>Pseudomonadota</taxon>
        <taxon>Betaproteobacteria</taxon>
        <taxon>Burkholderiales</taxon>
        <taxon>Comamonadaceae</taxon>
    </lineage>
</organism>
<feature type="transmembrane region" description="Helical" evidence="2">
    <location>
        <begin position="45"/>
        <end position="72"/>
    </location>
</feature>
<evidence type="ECO:0000256" key="2">
    <source>
        <dbReference type="SAM" id="Phobius"/>
    </source>
</evidence>
<dbReference type="HOGENOM" id="CLU_1719023_0_0_4"/>
<accession>U5NAA1</accession>
<dbReference type="KEGG" id="cbx:Cenrod_2413"/>
<reference evidence="3 4" key="1">
    <citation type="journal article" date="2013" name="Genome Biol.">
        <title>Genomic analysis reveals key aspects of prokaryotic symbiosis in the phototrophic consortium "Chlorochromatium aggregatum".</title>
        <authorList>
            <person name="Liu Z."/>
            <person name="Muller J."/>
            <person name="Li T."/>
            <person name="Alvey R.M."/>
            <person name="Vogl K."/>
            <person name="Frigaard N.U."/>
            <person name="Rockwell N.C."/>
            <person name="Boyd E.S."/>
            <person name="Tomsho L.P."/>
            <person name="Schuster S.C."/>
            <person name="Henke P."/>
            <person name="Rohde M."/>
            <person name="Overmann J."/>
            <person name="Bryant D.A."/>
        </authorList>
    </citation>
    <scope>NUCLEOTIDE SEQUENCE [LARGE SCALE GENOMIC DNA]</scope>
    <source>
        <strain evidence="3">CR</strain>
    </source>
</reference>
<sequence length="152" mass="16316">MKNGNHFWWAVRISWPLLGGVWGAWLGFGGYLRLPQNADSFGTVFALGFFSFFAWVGLFAGIASGALIGGLVERLLRRFGAGIASAVGVATLVNALVLWQIAGVVQAKYPGLRPPAAKPPVSSTTTLPPENPCAYPPPDNTKERAIWDSECR</sequence>
<feature type="transmembrane region" description="Helical" evidence="2">
    <location>
        <begin position="79"/>
        <end position="102"/>
    </location>
</feature>
<protein>
    <submittedName>
        <fullName evidence="3">Uncharacterized protein</fullName>
    </submittedName>
</protein>
<feature type="compositionally biased region" description="Basic and acidic residues" evidence="1">
    <location>
        <begin position="140"/>
        <end position="152"/>
    </location>
</feature>
<proteinExistence type="predicted"/>
<feature type="compositionally biased region" description="Pro residues" evidence="1">
    <location>
        <begin position="129"/>
        <end position="139"/>
    </location>
</feature>
<dbReference type="EMBL" id="CP004885">
    <property type="protein sequence ID" value="AGX88471.1"/>
    <property type="molecule type" value="Genomic_DNA"/>
</dbReference>
<keyword evidence="2" id="KW-0812">Transmembrane</keyword>
<keyword evidence="4" id="KW-1185">Reference proteome</keyword>
<feature type="transmembrane region" description="Helical" evidence="2">
    <location>
        <begin position="7"/>
        <end position="25"/>
    </location>
</feature>
<evidence type="ECO:0000313" key="3">
    <source>
        <dbReference type="EMBL" id="AGX88471.1"/>
    </source>
</evidence>
<evidence type="ECO:0000256" key="1">
    <source>
        <dbReference type="SAM" id="MobiDB-lite"/>
    </source>
</evidence>
<dbReference type="Proteomes" id="UP000017184">
    <property type="component" value="Chromosome"/>
</dbReference>
<keyword evidence="2" id="KW-1133">Transmembrane helix</keyword>
<evidence type="ECO:0000313" key="4">
    <source>
        <dbReference type="Proteomes" id="UP000017184"/>
    </source>
</evidence>
<feature type="region of interest" description="Disordered" evidence="1">
    <location>
        <begin position="114"/>
        <end position="152"/>
    </location>
</feature>
<dbReference type="AlphaFoldDB" id="U5NAA1"/>
<keyword evidence="2" id="KW-0472">Membrane</keyword>
<gene>
    <name evidence="3" type="ORF">Cenrod_2413</name>
</gene>
<name>U5NAA1_9BURK</name>